<organism evidence="1 2">
    <name type="scientific">Zalaria obscura</name>
    <dbReference type="NCBI Taxonomy" id="2024903"/>
    <lineage>
        <taxon>Eukaryota</taxon>
        <taxon>Fungi</taxon>
        <taxon>Dikarya</taxon>
        <taxon>Ascomycota</taxon>
        <taxon>Pezizomycotina</taxon>
        <taxon>Dothideomycetes</taxon>
        <taxon>Dothideomycetidae</taxon>
        <taxon>Dothideales</taxon>
        <taxon>Zalariaceae</taxon>
        <taxon>Zalaria</taxon>
    </lineage>
</organism>
<sequence length="400" mass="44463">MGICCWRKFGFTPPAVVKEAPLSLCANFAEDGGDRTAALRIGSLKSKVCSGSPFLSSQTSLKPDLLVYRDGSIILGVLLRVAPVAFLTPDGFIGVPGAEFFAANCCLRRLGDCSGGSREDWRCGDGAPPRLRKTMPFAPAPQLLQPSLRVSGESCPRNRRPHRALHQAQVSLNTPERIRFSLSWVVQSRCCSSSQSPFFEIRCRQRRSRLCLCIAQRDRHRRYSTRALYSVTGSDVQARDEYAPSVKLCSEDNDHNENAYTYGCFSEGNCGLVSQPPHGSRHTFLRLPKLGNVEYNARVMRRIKALLVSRPLGEAVFEIRIGCRGLSRETDETNSSISHMDMGDSQRIYAMMSGRILKSINTDHDEMLIEVHLMKRNRPNEGIGVLDDFEDFKSHSGATG</sequence>
<proteinExistence type="predicted"/>
<gene>
    <name evidence="1" type="ORF">M8818_000639</name>
</gene>
<accession>A0ACC3SNW0</accession>
<name>A0ACC3SNW0_9PEZI</name>
<evidence type="ECO:0000313" key="1">
    <source>
        <dbReference type="EMBL" id="KAK8219665.1"/>
    </source>
</evidence>
<evidence type="ECO:0000313" key="2">
    <source>
        <dbReference type="Proteomes" id="UP001320706"/>
    </source>
</evidence>
<reference evidence="1" key="1">
    <citation type="submission" date="2024-02" db="EMBL/GenBank/DDBJ databases">
        <title>Metagenome Assembled Genome of Zalaria obscura JY119.</title>
        <authorList>
            <person name="Vighnesh L."/>
            <person name="Jagadeeshwari U."/>
            <person name="Venkata Ramana C."/>
            <person name="Sasikala C."/>
        </authorList>
    </citation>
    <scope>NUCLEOTIDE SEQUENCE</scope>
    <source>
        <strain evidence="1">JY119</strain>
    </source>
</reference>
<dbReference type="EMBL" id="JAMKPW020000003">
    <property type="protein sequence ID" value="KAK8219665.1"/>
    <property type="molecule type" value="Genomic_DNA"/>
</dbReference>
<keyword evidence="2" id="KW-1185">Reference proteome</keyword>
<protein>
    <submittedName>
        <fullName evidence="1">Uncharacterized protein</fullName>
    </submittedName>
</protein>
<dbReference type="Proteomes" id="UP001320706">
    <property type="component" value="Unassembled WGS sequence"/>
</dbReference>
<comment type="caution">
    <text evidence="1">The sequence shown here is derived from an EMBL/GenBank/DDBJ whole genome shotgun (WGS) entry which is preliminary data.</text>
</comment>